<evidence type="ECO:0000313" key="1">
    <source>
        <dbReference type="EMBL" id="GAA4667589.1"/>
    </source>
</evidence>
<keyword evidence="2" id="KW-1185">Reference proteome</keyword>
<name>A0ABP8VNF8_9HYPH</name>
<comment type="caution">
    <text evidence="1">The sequence shown here is derived from an EMBL/GenBank/DDBJ whole genome shotgun (WGS) entry which is preliminary data.</text>
</comment>
<reference evidence="2" key="1">
    <citation type="journal article" date="2019" name="Int. J. Syst. Evol. Microbiol.">
        <title>The Global Catalogue of Microorganisms (GCM) 10K type strain sequencing project: providing services to taxonomists for standard genome sequencing and annotation.</title>
        <authorList>
            <consortium name="The Broad Institute Genomics Platform"/>
            <consortium name="The Broad Institute Genome Sequencing Center for Infectious Disease"/>
            <person name="Wu L."/>
            <person name="Ma J."/>
        </authorList>
    </citation>
    <scope>NUCLEOTIDE SEQUENCE [LARGE SCALE GENOMIC DNA]</scope>
    <source>
        <strain evidence="2">JCM 17714</strain>
    </source>
</reference>
<proteinExistence type="predicted"/>
<accession>A0ABP8VNF8</accession>
<dbReference type="Proteomes" id="UP001501699">
    <property type="component" value="Unassembled WGS sequence"/>
</dbReference>
<gene>
    <name evidence="1" type="ORF">GCM10023262_16140</name>
</gene>
<evidence type="ECO:0000313" key="2">
    <source>
        <dbReference type="Proteomes" id="UP001501699"/>
    </source>
</evidence>
<sequence>MLVMNGLKKKIGAGGKENECAGLHLYSANSYRAYYLKVIDIAFHKASVGVCCIGVYWAYR</sequence>
<dbReference type="EMBL" id="BAABJA010000023">
    <property type="protein sequence ID" value="GAA4667589.1"/>
    <property type="molecule type" value="Genomic_DNA"/>
</dbReference>
<organism evidence="1 2">
    <name type="scientific">Bartonella pachyuromydis</name>
    <dbReference type="NCBI Taxonomy" id="931097"/>
    <lineage>
        <taxon>Bacteria</taxon>
        <taxon>Pseudomonadati</taxon>
        <taxon>Pseudomonadota</taxon>
        <taxon>Alphaproteobacteria</taxon>
        <taxon>Hyphomicrobiales</taxon>
        <taxon>Bartonellaceae</taxon>
        <taxon>Bartonella</taxon>
    </lineage>
</organism>
<dbReference type="RefSeq" id="WP_345119600.1">
    <property type="nucleotide sequence ID" value="NZ_BAABJA010000023.1"/>
</dbReference>
<protein>
    <submittedName>
        <fullName evidence="1">Uncharacterized protein</fullName>
    </submittedName>
</protein>